<dbReference type="EMBL" id="MN739648">
    <property type="protein sequence ID" value="QHT18081.1"/>
    <property type="molecule type" value="Genomic_DNA"/>
</dbReference>
<organism evidence="2">
    <name type="scientific">viral metagenome</name>
    <dbReference type="NCBI Taxonomy" id="1070528"/>
    <lineage>
        <taxon>unclassified sequences</taxon>
        <taxon>metagenomes</taxon>
        <taxon>organismal metagenomes</taxon>
    </lineage>
</organism>
<evidence type="ECO:0000313" key="2">
    <source>
        <dbReference type="EMBL" id="QHT18081.1"/>
    </source>
</evidence>
<reference evidence="2" key="1">
    <citation type="journal article" date="2020" name="Nature">
        <title>Giant virus diversity and host interactions through global metagenomics.</title>
        <authorList>
            <person name="Schulz F."/>
            <person name="Roux S."/>
            <person name="Paez-Espino D."/>
            <person name="Jungbluth S."/>
            <person name="Walsh D.A."/>
            <person name="Denef V.J."/>
            <person name="McMahon K.D."/>
            <person name="Konstantinidis K.T."/>
            <person name="Eloe-Fadrosh E.A."/>
            <person name="Kyrpides N.C."/>
            <person name="Woyke T."/>
        </authorList>
    </citation>
    <scope>NUCLEOTIDE SEQUENCE</scope>
    <source>
        <strain evidence="2">GVMAG-M-3300023174-3</strain>
    </source>
</reference>
<dbReference type="CDD" id="cd06532">
    <property type="entry name" value="Glyco_transf_25"/>
    <property type="match status" value="1"/>
</dbReference>
<evidence type="ECO:0000259" key="1">
    <source>
        <dbReference type="Pfam" id="PF01755"/>
    </source>
</evidence>
<accession>A0A6C0DNN0</accession>
<dbReference type="InterPro" id="IPR002654">
    <property type="entry name" value="Glyco_trans_25"/>
</dbReference>
<proteinExistence type="predicted"/>
<sequence length="216" mass="25687">MDLLQHTLFINLEHRTDRLQHVTKEFEKMGIVAERVNAIRIKTGAIGCTLSHIRCLEIAKQRNYDQVFICEDDIYFTNPELLKRNLERFRENADLEWDLLILGGNNVPPYDQVAEYCARVYYCQTTTGYIVKKHYYDTLLENFKESAQKLIKEPNNKKAYALDMYWKRLQLVGKWYMITPPTVTQIESYSDIENRSVNYEGLLLDMDKPWLFRQSR</sequence>
<protein>
    <recommendedName>
        <fullName evidence="1">Glycosyl transferase family 25 domain-containing protein</fullName>
    </recommendedName>
</protein>
<feature type="domain" description="Glycosyl transferase family 25" evidence="1">
    <location>
        <begin position="43"/>
        <end position="119"/>
    </location>
</feature>
<dbReference type="Pfam" id="PF01755">
    <property type="entry name" value="Glyco_transf_25"/>
    <property type="match status" value="1"/>
</dbReference>
<dbReference type="AlphaFoldDB" id="A0A6C0DNN0"/>
<name>A0A6C0DNN0_9ZZZZ</name>